<feature type="binding site" evidence="6">
    <location>
        <position position="323"/>
    </location>
    <ligand>
        <name>substrate</name>
    </ligand>
</feature>
<dbReference type="PROSITE" id="PS00878">
    <property type="entry name" value="ODR_DC_2_1"/>
    <property type="match status" value="1"/>
</dbReference>
<dbReference type="InterPro" id="IPR009006">
    <property type="entry name" value="Ala_racemase/Decarboxylase_C"/>
</dbReference>
<dbReference type="SUPFAM" id="SSF50621">
    <property type="entry name" value="Alanine racemase C-terminal domain-like"/>
    <property type="match status" value="1"/>
</dbReference>
<comment type="pathway">
    <text evidence="6 9">Amino-acid biosynthesis; L-lysine biosynthesis via DAP pathway; L-lysine from DL-2,6-diaminopimelate: step 1/1.</text>
</comment>
<dbReference type="InterPro" id="IPR022644">
    <property type="entry name" value="De-COase2_N"/>
</dbReference>
<keyword evidence="3 6" id="KW-0663">Pyridoxal phosphate</keyword>
<protein>
    <recommendedName>
        <fullName evidence="6 7">Diaminopimelate decarboxylase</fullName>
        <shortName evidence="6">DAP decarboxylase</shortName>
        <shortName evidence="6">DAPDC</shortName>
        <ecNumber evidence="6 7">4.1.1.20</ecNumber>
    </recommendedName>
</protein>
<feature type="binding site" evidence="6">
    <location>
        <begin position="320"/>
        <end position="323"/>
    </location>
    <ligand>
        <name>pyridoxal 5'-phosphate</name>
        <dbReference type="ChEBI" id="CHEBI:597326"/>
    </ligand>
</feature>
<name>E4NGZ7_KITSK</name>
<dbReference type="InterPro" id="IPR002986">
    <property type="entry name" value="DAP_deCOOHase_LysA"/>
</dbReference>
<dbReference type="PATRIC" id="fig|452652.3.peg.4995"/>
<evidence type="ECO:0000256" key="10">
    <source>
        <dbReference type="SAM" id="MobiDB-lite"/>
    </source>
</evidence>
<dbReference type="STRING" id="452652.KSE_49990"/>
<dbReference type="UniPathway" id="UPA00034">
    <property type="reaction ID" value="UER00027"/>
</dbReference>
<evidence type="ECO:0000256" key="2">
    <source>
        <dbReference type="ARBA" id="ARBA00022793"/>
    </source>
</evidence>
<feature type="binding site" evidence="6">
    <location>
        <position position="278"/>
    </location>
    <ligand>
        <name>pyridoxal 5'-phosphate</name>
        <dbReference type="ChEBI" id="CHEBI:597326"/>
    </ligand>
</feature>
<dbReference type="FunFam" id="3.20.20.10:FF:000003">
    <property type="entry name" value="Diaminopimelate decarboxylase"/>
    <property type="match status" value="1"/>
</dbReference>
<keyword evidence="5 6" id="KW-0456">Lyase</keyword>
<feature type="active site" description="Proton donor" evidence="8">
    <location>
        <position position="391"/>
    </location>
</feature>
<keyword evidence="2 6" id="KW-0210">Decarboxylase</keyword>
<evidence type="ECO:0000256" key="7">
    <source>
        <dbReference type="NCBIfam" id="TIGR01048"/>
    </source>
</evidence>
<comment type="subunit">
    <text evidence="6">Homodimer.</text>
</comment>
<evidence type="ECO:0000313" key="12">
    <source>
        <dbReference type="EMBL" id="BAJ30777.1"/>
    </source>
</evidence>
<sequence length="463" mass="49113">MSRSAHPAGPRHGDVLPEGHYQAPPADLNALDPKVWSRTVERGADGVVTVGGVDVRTLAAEFGTPAYVMDEADFRARARAWRDAFGAGADVYYAGKAFLSKAVVRWLHEEGLNVDVCSSGELHVALAAGMPGERIALHGNNKSVGELEQAVKAGVGHIVVDSFQEIERLAAIADAQGVRQPVLIRITVGVEAHTHEFIATAHEDQKFGLSLSGGLAAEAVRRVLARPSLELRGIHSHIGSQIFDFAGFEVAARRVVGLLAEVRDEHGVELPEIDLGGGLGIAYTAEDDPREPAEIAASLTDIVRRECAAAELTPPRISVEPGRAIVGPTAFTLYEVGTVKALEGLRTYVSVDGGMSDNIRTALYDAEYSVALVSRTSAAEPMLARVVGKHCESGDIVVKDAFLPADLAPGDLIAVPATGAYCRSMASNYNHALKPPVLAVADGAARVIVRRETEEDLLRLDIG</sequence>
<dbReference type="KEGG" id="ksk:KSE_49990"/>
<dbReference type="PRINTS" id="PR01179">
    <property type="entry name" value="ODADCRBXLASE"/>
</dbReference>
<dbReference type="InterPro" id="IPR000183">
    <property type="entry name" value="Orn/DAP/Arg_de-COase"/>
</dbReference>
<dbReference type="Gene3D" id="2.40.37.10">
    <property type="entry name" value="Lyase, Ornithine Decarboxylase, Chain A, domain 1"/>
    <property type="match status" value="1"/>
</dbReference>
<dbReference type="Gene3D" id="3.20.20.10">
    <property type="entry name" value="Alanine racemase"/>
    <property type="match status" value="1"/>
</dbReference>
<dbReference type="InterPro" id="IPR022657">
    <property type="entry name" value="De-COase2_CS"/>
</dbReference>
<dbReference type="Proteomes" id="UP000007076">
    <property type="component" value="Chromosome"/>
</dbReference>
<dbReference type="NCBIfam" id="TIGR01048">
    <property type="entry name" value="lysA"/>
    <property type="match status" value="1"/>
</dbReference>
<evidence type="ECO:0000256" key="5">
    <source>
        <dbReference type="ARBA" id="ARBA00023239"/>
    </source>
</evidence>
<evidence type="ECO:0000256" key="6">
    <source>
        <dbReference type="HAMAP-Rule" id="MF_02120"/>
    </source>
</evidence>
<dbReference type="InterPro" id="IPR029066">
    <property type="entry name" value="PLP-binding_barrel"/>
</dbReference>
<dbReference type="eggNOG" id="COG0019">
    <property type="taxonomic scope" value="Bacteria"/>
</dbReference>
<dbReference type="PANTHER" id="PTHR43727">
    <property type="entry name" value="DIAMINOPIMELATE DECARBOXYLASE"/>
    <property type="match status" value="1"/>
</dbReference>
<feature type="binding site" evidence="6">
    <location>
        <position position="360"/>
    </location>
    <ligand>
        <name>substrate</name>
    </ligand>
</feature>
<dbReference type="Pfam" id="PF02784">
    <property type="entry name" value="Orn_Arg_deC_N"/>
    <property type="match status" value="1"/>
</dbReference>
<feature type="region of interest" description="Disordered" evidence="10">
    <location>
        <begin position="1"/>
        <end position="23"/>
    </location>
</feature>
<evidence type="ECO:0000313" key="13">
    <source>
        <dbReference type="Proteomes" id="UP000007076"/>
    </source>
</evidence>
<feature type="modified residue" description="N6-(pyridoxal phosphate)lysine" evidence="6 8">
    <location>
        <position position="96"/>
    </location>
</feature>
<organism evidence="12 13">
    <name type="scientific">Kitasatospora setae (strain ATCC 33774 / DSM 43861 / JCM 3304 / KCC A-0304 / NBRC 14216 / KM-6054)</name>
    <name type="common">Streptomyces setae</name>
    <dbReference type="NCBI Taxonomy" id="452652"/>
    <lineage>
        <taxon>Bacteria</taxon>
        <taxon>Bacillati</taxon>
        <taxon>Actinomycetota</taxon>
        <taxon>Actinomycetes</taxon>
        <taxon>Kitasatosporales</taxon>
        <taxon>Streptomycetaceae</taxon>
        <taxon>Kitasatospora</taxon>
    </lineage>
</organism>
<feature type="binding site" evidence="6">
    <location>
        <position position="392"/>
    </location>
    <ligand>
        <name>substrate</name>
    </ligand>
</feature>
<dbReference type="EC" id="4.1.1.20" evidence="6 7"/>
<comment type="cofactor">
    <cofactor evidence="1 6 8 9">
        <name>pyridoxal 5'-phosphate</name>
        <dbReference type="ChEBI" id="CHEBI:597326"/>
    </cofactor>
</comment>
<evidence type="ECO:0000256" key="8">
    <source>
        <dbReference type="PIRSR" id="PIRSR600183-50"/>
    </source>
</evidence>
<dbReference type="HAMAP" id="MF_02120">
    <property type="entry name" value="LysA"/>
    <property type="match status" value="1"/>
</dbReference>
<evidence type="ECO:0000256" key="9">
    <source>
        <dbReference type="RuleBase" id="RU003738"/>
    </source>
</evidence>
<keyword evidence="13" id="KW-1185">Reference proteome</keyword>
<comment type="catalytic activity">
    <reaction evidence="6 9">
        <text>meso-2,6-diaminopimelate + H(+) = L-lysine + CO2</text>
        <dbReference type="Rhea" id="RHEA:15101"/>
        <dbReference type="ChEBI" id="CHEBI:15378"/>
        <dbReference type="ChEBI" id="CHEBI:16526"/>
        <dbReference type="ChEBI" id="CHEBI:32551"/>
        <dbReference type="ChEBI" id="CHEBI:57791"/>
        <dbReference type="EC" id="4.1.1.20"/>
    </reaction>
</comment>
<dbReference type="PANTHER" id="PTHR43727:SF2">
    <property type="entry name" value="GROUP IV DECARBOXYLASE"/>
    <property type="match status" value="1"/>
</dbReference>
<reference evidence="12 13" key="1">
    <citation type="journal article" date="2010" name="DNA Res.">
        <title>Genome sequence of Kitasatospora setae NBRC 14216T: an evolutionary snapshot of the family Streptomycetaceae.</title>
        <authorList>
            <person name="Ichikawa N."/>
            <person name="Oguchi A."/>
            <person name="Ikeda H."/>
            <person name="Ishikawa J."/>
            <person name="Kitani S."/>
            <person name="Watanabe Y."/>
            <person name="Nakamura S."/>
            <person name="Katano Y."/>
            <person name="Kishi E."/>
            <person name="Sasagawa M."/>
            <person name="Ankai A."/>
            <person name="Fukui S."/>
            <person name="Hashimoto Y."/>
            <person name="Kamata S."/>
            <person name="Otoguro M."/>
            <person name="Tanikawa S."/>
            <person name="Nihira T."/>
            <person name="Horinouchi S."/>
            <person name="Ohnishi Y."/>
            <person name="Hayakawa M."/>
            <person name="Kuzuyama T."/>
            <person name="Arisawa A."/>
            <person name="Nomoto F."/>
            <person name="Miura H."/>
            <person name="Takahashi Y."/>
            <person name="Fujita N."/>
        </authorList>
    </citation>
    <scope>NUCLEOTIDE SEQUENCE [LARGE SCALE GENOMIC DNA]</scope>
    <source>
        <strain evidence="13">ATCC 33774 / DSM 43861 / JCM 3304 / KCC A-0304 / NBRC 14216 / KM-6054</strain>
    </source>
</reference>
<dbReference type="GO" id="GO:0008836">
    <property type="term" value="F:diaminopimelate decarboxylase activity"/>
    <property type="evidence" value="ECO:0007669"/>
    <property type="project" value="UniProtKB-UniRule"/>
</dbReference>
<comment type="function">
    <text evidence="6">Specifically catalyzes the decarboxylation of meso-diaminopimelate (meso-DAP) to L-lysine.</text>
</comment>
<feature type="binding site" evidence="6">
    <location>
        <position position="421"/>
    </location>
    <ligand>
        <name>pyridoxal 5'-phosphate</name>
        <dbReference type="ChEBI" id="CHEBI:597326"/>
    </ligand>
</feature>
<feature type="domain" description="Orn/DAP/Arg decarboxylase 2 N-terminal" evidence="11">
    <location>
        <begin position="72"/>
        <end position="327"/>
    </location>
</feature>
<evidence type="ECO:0000256" key="3">
    <source>
        <dbReference type="ARBA" id="ARBA00022898"/>
    </source>
</evidence>
<evidence type="ECO:0000259" key="11">
    <source>
        <dbReference type="Pfam" id="PF02784"/>
    </source>
</evidence>
<feature type="binding site" evidence="6">
    <location>
        <position position="421"/>
    </location>
    <ligand>
        <name>substrate</name>
    </ligand>
</feature>
<dbReference type="GO" id="GO:0030170">
    <property type="term" value="F:pyridoxal phosphate binding"/>
    <property type="evidence" value="ECO:0007669"/>
    <property type="project" value="UniProtKB-UniRule"/>
</dbReference>
<dbReference type="PROSITE" id="PS00879">
    <property type="entry name" value="ODR_DC_2_2"/>
    <property type="match status" value="1"/>
</dbReference>
<dbReference type="AlphaFoldDB" id="E4NGZ7"/>
<dbReference type="InterPro" id="IPR022653">
    <property type="entry name" value="De-COase2_pyr-phos_BS"/>
</dbReference>
<dbReference type="GO" id="GO:0009089">
    <property type="term" value="P:lysine biosynthetic process via diaminopimelate"/>
    <property type="evidence" value="ECO:0007669"/>
    <property type="project" value="UniProtKB-UniRule"/>
</dbReference>
<dbReference type="SUPFAM" id="SSF51419">
    <property type="entry name" value="PLP-binding barrel"/>
    <property type="match status" value="1"/>
</dbReference>
<dbReference type="RefSeq" id="WP_014138076.1">
    <property type="nucleotide sequence ID" value="NC_016109.1"/>
</dbReference>
<dbReference type="PRINTS" id="PR01181">
    <property type="entry name" value="DAPDCRBXLASE"/>
</dbReference>
<keyword evidence="4 6" id="KW-0457">Lysine biosynthesis</keyword>
<dbReference type="EMBL" id="AP010968">
    <property type="protein sequence ID" value="BAJ30777.1"/>
    <property type="molecule type" value="Genomic_DNA"/>
</dbReference>
<evidence type="ECO:0000256" key="1">
    <source>
        <dbReference type="ARBA" id="ARBA00001933"/>
    </source>
</evidence>
<comment type="similarity">
    <text evidence="6">Belongs to the Orn/Lys/Arg decarboxylase class-II family. LysA subfamily.</text>
</comment>
<keyword evidence="6" id="KW-0028">Amino-acid biosynthesis</keyword>
<proteinExistence type="inferred from homology"/>
<gene>
    <name evidence="12" type="primary">lysA1</name>
    <name evidence="6" type="synonym">lysA</name>
    <name evidence="12" type="ordered locus">KSE_49990</name>
</gene>
<dbReference type="CDD" id="cd06828">
    <property type="entry name" value="PLPDE_III_DapDC"/>
    <property type="match status" value="1"/>
</dbReference>
<accession>E4NGZ7</accession>
<dbReference type="HOGENOM" id="CLU_026444_0_1_11"/>
<feature type="binding site" evidence="6">
    <location>
        <position position="364"/>
    </location>
    <ligand>
        <name>substrate</name>
    </ligand>
</feature>
<evidence type="ECO:0000256" key="4">
    <source>
        <dbReference type="ARBA" id="ARBA00023154"/>
    </source>
</evidence>